<dbReference type="InterPro" id="IPR015449">
    <property type="entry name" value="K_chnl_Ca-activ_SK"/>
</dbReference>
<dbReference type="InterPro" id="IPR013099">
    <property type="entry name" value="K_chnl_dom"/>
</dbReference>
<keyword evidence="2" id="KW-0472">Membrane</keyword>
<dbReference type="Proteomes" id="UP001295684">
    <property type="component" value="Unassembled WGS sequence"/>
</dbReference>
<feature type="transmembrane region" description="Helical" evidence="2">
    <location>
        <begin position="129"/>
        <end position="151"/>
    </location>
</feature>
<feature type="coiled-coil region" evidence="1">
    <location>
        <begin position="464"/>
        <end position="491"/>
    </location>
</feature>
<feature type="transmembrane region" description="Helical" evidence="2">
    <location>
        <begin position="224"/>
        <end position="244"/>
    </location>
</feature>
<keyword evidence="1" id="KW-0175">Coiled coil</keyword>
<evidence type="ECO:0000259" key="3">
    <source>
        <dbReference type="Pfam" id="PF07885"/>
    </source>
</evidence>
<feature type="transmembrane region" description="Helical" evidence="2">
    <location>
        <begin position="90"/>
        <end position="109"/>
    </location>
</feature>
<dbReference type="Pfam" id="PF07885">
    <property type="entry name" value="Ion_trans_2"/>
    <property type="match status" value="1"/>
</dbReference>
<dbReference type="AlphaFoldDB" id="A0AAD1U1W6"/>
<dbReference type="SUPFAM" id="SSF81324">
    <property type="entry name" value="Voltage-gated potassium channels"/>
    <property type="match status" value="1"/>
</dbReference>
<sequence length="565" mass="66230">MEEKFSKSKKTSSTPLIKLDFNGMAQTTMTENAGNMRSFSENHINDFHRTQPFEEASRNTLLEEQNRRNNKVFQDMMTQHNKLYKVWKRFDLMCAVFSVVAFLLALVEYEYGFDDNPYERVKLDYIHELLRFTIIGFSLISFALLLTRYYYKRKWQNLPIPKEVRYQVYNNDYTNLMRQNKRRNFMSLTLVIDSIICLISPIPFVEHLITVHENVHKFDRPLQIRYLLSDFILMFMFTRIYILVRNIFNHTEFSDPYAKLHCERYGFTAGTRFCFKCYLSKYPGMTVLGTLTLSVLFLSYLMRIAERPAWIIYREWTDVGPIYWIYLVIITMTTVGFGDFAPLTNIGKIITVLTALWGGFIIGLLIVSVTEIFSLSSTQKVAFDKLVKVKRAAKCIIAAMKYQVAKNKNSRNRQEESLSSSGTSARLNKSSINYDLSEKRAKKYLMRKIQRFKVINNRKTSRRTNTINGKIENIENRVENLEELMKKSYSLLHRIARQNNLNISRGGYTPSNRGYNEASLRENGSFDQRNLMNPQHSMSGHLDIVEEISENPNQQNQEETKCPNN</sequence>
<evidence type="ECO:0000313" key="4">
    <source>
        <dbReference type="EMBL" id="CAI2360423.1"/>
    </source>
</evidence>
<accession>A0AAD1U1W6</accession>
<dbReference type="EMBL" id="CAMPGE010001626">
    <property type="protein sequence ID" value="CAI2360423.1"/>
    <property type="molecule type" value="Genomic_DNA"/>
</dbReference>
<name>A0AAD1U1W6_EUPCR</name>
<feature type="transmembrane region" description="Helical" evidence="2">
    <location>
        <begin position="282"/>
        <end position="302"/>
    </location>
</feature>
<gene>
    <name evidence="4" type="ORF">ECRASSUSDP1_LOCUS1725</name>
</gene>
<reference evidence="4" key="1">
    <citation type="submission" date="2023-07" db="EMBL/GenBank/DDBJ databases">
        <authorList>
            <consortium name="AG Swart"/>
            <person name="Singh M."/>
            <person name="Singh A."/>
            <person name="Seah K."/>
            <person name="Emmerich C."/>
        </authorList>
    </citation>
    <scope>NUCLEOTIDE SEQUENCE</scope>
    <source>
        <strain evidence="4">DP1</strain>
    </source>
</reference>
<keyword evidence="5" id="KW-1185">Reference proteome</keyword>
<dbReference type="GO" id="GO:0016020">
    <property type="term" value="C:membrane"/>
    <property type="evidence" value="ECO:0007669"/>
    <property type="project" value="InterPro"/>
</dbReference>
<dbReference type="PANTHER" id="PTHR10153">
    <property type="entry name" value="SMALL CONDUCTANCE CALCIUM-ACTIVATED POTASSIUM CHANNEL"/>
    <property type="match status" value="1"/>
</dbReference>
<organism evidence="4 5">
    <name type="scientific">Euplotes crassus</name>
    <dbReference type="NCBI Taxonomy" id="5936"/>
    <lineage>
        <taxon>Eukaryota</taxon>
        <taxon>Sar</taxon>
        <taxon>Alveolata</taxon>
        <taxon>Ciliophora</taxon>
        <taxon>Intramacronucleata</taxon>
        <taxon>Spirotrichea</taxon>
        <taxon>Hypotrichia</taxon>
        <taxon>Euplotida</taxon>
        <taxon>Euplotidae</taxon>
        <taxon>Moneuplotes</taxon>
    </lineage>
</organism>
<protein>
    <recommendedName>
        <fullName evidence="3">Potassium channel domain-containing protein</fullName>
    </recommendedName>
</protein>
<feature type="transmembrane region" description="Helical" evidence="2">
    <location>
        <begin position="349"/>
        <end position="369"/>
    </location>
</feature>
<feature type="transmembrane region" description="Helical" evidence="2">
    <location>
        <begin position="185"/>
        <end position="204"/>
    </location>
</feature>
<evidence type="ECO:0000256" key="1">
    <source>
        <dbReference type="SAM" id="Coils"/>
    </source>
</evidence>
<dbReference type="GO" id="GO:0016286">
    <property type="term" value="F:small conductance calcium-activated potassium channel activity"/>
    <property type="evidence" value="ECO:0007669"/>
    <property type="project" value="InterPro"/>
</dbReference>
<feature type="domain" description="Potassium channel" evidence="3">
    <location>
        <begin position="309"/>
        <end position="373"/>
    </location>
</feature>
<evidence type="ECO:0000313" key="5">
    <source>
        <dbReference type="Proteomes" id="UP001295684"/>
    </source>
</evidence>
<comment type="caution">
    <text evidence="4">The sequence shown here is derived from an EMBL/GenBank/DDBJ whole genome shotgun (WGS) entry which is preliminary data.</text>
</comment>
<keyword evidence="2" id="KW-0812">Transmembrane</keyword>
<feature type="transmembrane region" description="Helical" evidence="2">
    <location>
        <begin position="322"/>
        <end position="342"/>
    </location>
</feature>
<dbReference type="Gene3D" id="1.10.287.70">
    <property type="match status" value="1"/>
</dbReference>
<evidence type="ECO:0000256" key="2">
    <source>
        <dbReference type="SAM" id="Phobius"/>
    </source>
</evidence>
<proteinExistence type="predicted"/>
<keyword evidence="2" id="KW-1133">Transmembrane helix</keyword>